<accession>A0A8S9Y8G2</accession>
<keyword evidence="4" id="KW-1185">Reference proteome</keyword>
<dbReference type="EMBL" id="JTDE01022272">
    <property type="protein sequence ID" value="KAF7231852.1"/>
    <property type="molecule type" value="Genomic_DNA"/>
</dbReference>
<protein>
    <submittedName>
        <fullName evidence="3">Uncharacterized protein</fullName>
    </submittedName>
</protein>
<evidence type="ECO:0000313" key="4">
    <source>
        <dbReference type="Proteomes" id="UP000822476"/>
    </source>
</evidence>
<reference evidence="3" key="1">
    <citation type="submission" date="2019-07" db="EMBL/GenBank/DDBJ databases">
        <title>Annotation for the trematode Paragonimus miyazaki's.</title>
        <authorList>
            <person name="Choi Y.-J."/>
        </authorList>
    </citation>
    <scope>NUCLEOTIDE SEQUENCE</scope>
    <source>
        <strain evidence="3">Japan</strain>
    </source>
</reference>
<dbReference type="GO" id="GO:0005737">
    <property type="term" value="C:cytoplasm"/>
    <property type="evidence" value="ECO:0007669"/>
    <property type="project" value="TreeGrafter"/>
</dbReference>
<sequence>MLLLTLHPSFTFSVTIDFFFTTVTANLTSVFQIGIRVFLLFLSSFLQVEDDIQTLKATLTIKVRRANEIRKRLGQTTLSTLQYDFMEGIHKIEDTEAFIKTSEFLGKAKDKTLTVAQETKEKVGSTITAIKNSSTVKTLSESVGSTYETVKLYLFGASARLASKLRPRPISQSTVQ</sequence>
<dbReference type="PANTHER" id="PTHR19307">
    <property type="entry name" value="TUMOR PROTEIN D52"/>
    <property type="match status" value="1"/>
</dbReference>
<gene>
    <name evidence="3" type="ORF">EG68_10895</name>
</gene>
<evidence type="ECO:0000256" key="1">
    <source>
        <dbReference type="ARBA" id="ARBA00005702"/>
    </source>
</evidence>
<name>A0A8S9Y8G2_9TREM</name>
<evidence type="ECO:0000256" key="2">
    <source>
        <dbReference type="ARBA" id="ARBA00023054"/>
    </source>
</evidence>
<organism evidence="3 4">
    <name type="scientific">Paragonimus skrjabini miyazakii</name>
    <dbReference type="NCBI Taxonomy" id="59628"/>
    <lineage>
        <taxon>Eukaryota</taxon>
        <taxon>Metazoa</taxon>
        <taxon>Spiralia</taxon>
        <taxon>Lophotrochozoa</taxon>
        <taxon>Platyhelminthes</taxon>
        <taxon>Trematoda</taxon>
        <taxon>Digenea</taxon>
        <taxon>Plagiorchiida</taxon>
        <taxon>Troglotremata</taxon>
        <taxon>Troglotrematidae</taxon>
        <taxon>Paragonimus</taxon>
    </lineage>
</organism>
<proteinExistence type="inferred from homology"/>
<dbReference type="InterPro" id="IPR007327">
    <property type="entry name" value="TPD52"/>
</dbReference>
<dbReference type="AlphaFoldDB" id="A0A8S9Y8G2"/>
<keyword evidence="2" id="KW-0175">Coiled coil</keyword>
<comment type="caution">
    <text evidence="3">The sequence shown here is derived from an EMBL/GenBank/DDBJ whole genome shotgun (WGS) entry which is preliminary data.</text>
</comment>
<dbReference type="Proteomes" id="UP000822476">
    <property type="component" value="Unassembled WGS sequence"/>
</dbReference>
<dbReference type="Pfam" id="PF04201">
    <property type="entry name" value="TPD52"/>
    <property type="match status" value="1"/>
</dbReference>
<dbReference type="OrthoDB" id="10000687at2759"/>
<evidence type="ECO:0000313" key="3">
    <source>
        <dbReference type="EMBL" id="KAF7231852.1"/>
    </source>
</evidence>
<comment type="similarity">
    <text evidence="1">Belongs to the TPD52 family.</text>
</comment>
<dbReference type="PANTHER" id="PTHR19307:SF14">
    <property type="entry name" value="TUMOR PROTEIN D52"/>
    <property type="match status" value="1"/>
</dbReference>